<feature type="compositionally biased region" description="Polar residues" evidence="1">
    <location>
        <begin position="24"/>
        <end position="41"/>
    </location>
</feature>
<organism evidence="2 3">
    <name type="scientific">Hyaloscypha variabilis (strain UAMH 11265 / GT02V1 / F)</name>
    <name type="common">Meliniomyces variabilis</name>
    <dbReference type="NCBI Taxonomy" id="1149755"/>
    <lineage>
        <taxon>Eukaryota</taxon>
        <taxon>Fungi</taxon>
        <taxon>Dikarya</taxon>
        <taxon>Ascomycota</taxon>
        <taxon>Pezizomycotina</taxon>
        <taxon>Leotiomycetes</taxon>
        <taxon>Helotiales</taxon>
        <taxon>Hyaloscyphaceae</taxon>
        <taxon>Hyaloscypha</taxon>
        <taxon>Hyaloscypha variabilis</taxon>
    </lineage>
</organism>
<evidence type="ECO:0000313" key="3">
    <source>
        <dbReference type="Proteomes" id="UP000235786"/>
    </source>
</evidence>
<dbReference type="Proteomes" id="UP000235786">
    <property type="component" value="Unassembled WGS sequence"/>
</dbReference>
<evidence type="ECO:0000256" key="1">
    <source>
        <dbReference type="SAM" id="MobiDB-lite"/>
    </source>
</evidence>
<proteinExistence type="predicted"/>
<keyword evidence="3" id="KW-1185">Reference proteome</keyword>
<dbReference type="AlphaFoldDB" id="A0A2J6SBQ3"/>
<dbReference type="EMBL" id="KZ613937">
    <property type="protein sequence ID" value="PMD48208.1"/>
    <property type="molecule type" value="Genomic_DNA"/>
</dbReference>
<name>A0A2J6SBQ3_HYAVF</name>
<protein>
    <submittedName>
        <fullName evidence="2">Uncharacterized protein</fullName>
    </submittedName>
</protein>
<feature type="region of interest" description="Disordered" evidence="1">
    <location>
        <begin position="24"/>
        <end position="45"/>
    </location>
</feature>
<accession>A0A2J6SBQ3</accession>
<evidence type="ECO:0000313" key="2">
    <source>
        <dbReference type="EMBL" id="PMD48208.1"/>
    </source>
</evidence>
<reference evidence="2 3" key="1">
    <citation type="submission" date="2016-04" db="EMBL/GenBank/DDBJ databases">
        <title>A degradative enzymes factory behind the ericoid mycorrhizal symbiosis.</title>
        <authorList>
            <consortium name="DOE Joint Genome Institute"/>
            <person name="Martino E."/>
            <person name="Morin E."/>
            <person name="Grelet G."/>
            <person name="Kuo A."/>
            <person name="Kohler A."/>
            <person name="Daghino S."/>
            <person name="Barry K."/>
            <person name="Choi C."/>
            <person name="Cichocki N."/>
            <person name="Clum A."/>
            <person name="Copeland A."/>
            <person name="Hainaut M."/>
            <person name="Haridas S."/>
            <person name="Labutti K."/>
            <person name="Lindquist E."/>
            <person name="Lipzen A."/>
            <person name="Khouja H.-R."/>
            <person name="Murat C."/>
            <person name="Ohm R."/>
            <person name="Olson A."/>
            <person name="Spatafora J."/>
            <person name="Veneault-Fourrey C."/>
            <person name="Henrissat B."/>
            <person name="Grigoriev I."/>
            <person name="Martin F."/>
            <person name="Perotto S."/>
        </authorList>
    </citation>
    <scope>NUCLEOTIDE SEQUENCE [LARGE SCALE GENOMIC DNA]</scope>
    <source>
        <strain evidence="2 3">F</strain>
    </source>
</reference>
<sequence length="93" mass="10183">MHSPGKYLGASSLSFLFANAPRSESFTTVSTRNRGTSQASTLPHYELPCPSSFPSMPYDNISSDSKPTSTILSYQQIKNLHFQVHQDSSTIGL</sequence>
<gene>
    <name evidence="2" type="ORF">L207DRAFT_505246</name>
</gene>